<keyword evidence="1" id="KW-1133">Transmembrane helix</keyword>
<dbReference type="OrthoDB" id="5245199at2"/>
<feature type="transmembrane region" description="Helical" evidence="1">
    <location>
        <begin position="88"/>
        <end position="108"/>
    </location>
</feature>
<comment type="caution">
    <text evidence="2">The sequence shown here is derived from an EMBL/GenBank/DDBJ whole genome shotgun (WGS) entry which is preliminary data.</text>
</comment>
<feature type="transmembrane region" description="Helical" evidence="1">
    <location>
        <begin position="17"/>
        <end position="38"/>
    </location>
</feature>
<feature type="transmembrane region" description="Helical" evidence="1">
    <location>
        <begin position="149"/>
        <end position="168"/>
    </location>
</feature>
<feature type="transmembrane region" description="Helical" evidence="1">
    <location>
        <begin position="222"/>
        <end position="242"/>
    </location>
</feature>
<feature type="transmembrane region" description="Helical" evidence="1">
    <location>
        <begin position="248"/>
        <end position="269"/>
    </location>
</feature>
<feature type="transmembrane region" description="Helical" evidence="1">
    <location>
        <begin position="114"/>
        <end position="137"/>
    </location>
</feature>
<evidence type="ECO:0000313" key="2">
    <source>
        <dbReference type="EMBL" id="OAG93081.1"/>
    </source>
</evidence>
<feature type="transmembrane region" description="Helical" evidence="1">
    <location>
        <begin position="371"/>
        <end position="389"/>
    </location>
</feature>
<feature type="transmembrane region" description="Helical" evidence="1">
    <location>
        <begin position="395"/>
        <end position="416"/>
    </location>
</feature>
<evidence type="ECO:0000256" key="1">
    <source>
        <dbReference type="SAM" id="Phobius"/>
    </source>
</evidence>
<evidence type="ECO:0000313" key="4">
    <source>
        <dbReference type="Proteomes" id="UP000077421"/>
    </source>
</evidence>
<feature type="transmembrane region" description="Helical" evidence="1">
    <location>
        <begin position="50"/>
        <end position="76"/>
    </location>
</feature>
<keyword evidence="1" id="KW-0472">Membrane</keyword>
<keyword evidence="1" id="KW-0812">Transmembrane</keyword>
<protein>
    <submittedName>
        <fullName evidence="2">Uncharacterized protein</fullName>
    </submittedName>
</protein>
<reference evidence="2 4" key="1">
    <citation type="submission" date="2016-02" db="EMBL/GenBank/DDBJ databases">
        <title>Draft genome sequence of Acidibacillus ferrooxidans SLC66.</title>
        <authorList>
            <person name="Oliveira G."/>
            <person name="Nancucheo I."/>
            <person name="Dall'Agnol H."/>
            <person name="Johnson B."/>
            <person name="Oliveira R."/>
            <person name="Nunes G.L."/>
            <person name="Tzotzos G."/>
            <person name="Orellana S.C."/>
            <person name="Salim A.C."/>
            <person name="Araujo F.M."/>
        </authorList>
    </citation>
    <scope>NUCLEOTIDE SEQUENCE [LARGE SCALE GENOMIC DNA]</scope>
    <source>
        <strain evidence="2 4">SLC66</strain>
    </source>
</reference>
<name>A0A162SQN7_9BACL</name>
<accession>A0A162SQN7</accession>
<organism evidence="2 4">
    <name type="scientific">Ferroacidibacillus organovorans</name>
    <dbReference type="NCBI Taxonomy" id="1765683"/>
    <lineage>
        <taxon>Bacteria</taxon>
        <taxon>Bacillati</taxon>
        <taxon>Bacillota</taxon>
        <taxon>Bacilli</taxon>
        <taxon>Bacillales</taxon>
        <taxon>Alicyclobacillaceae</taxon>
        <taxon>Ferroacidibacillus</taxon>
    </lineage>
</organism>
<gene>
    <name evidence="3" type="ORF">AYW79_09795</name>
    <name evidence="2" type="ORF">AYW79_12435</name>
</gene>
<dbReference type="EMBL" id="LSUQ01000052">
    <property type="protein sequence ID" value="OAG93081.1"/>
    <property type="molecule type" value="Genomic_DNA"/>
</dbReference>
<dbReference type="RefSeq" id="WP_067565017.1">
    <property type="nucleotide sequence ID" value="NZ_LSUQ01000029.1"/>
</dbReference>
<dbReference type="STRING" id="1765683.B2M26_11035"/>
<feature type="transmembrane region" description="Helical" evidence="1">
    <location>
        <begin position="311"/>
        <end position="332"/>
    </location>
</feature>
<evidence type="ECO:0000313" key="3">
    <source>
        <dbReference type="EMBL" id="OAG93574.1"/>
    </source>
</evidence>
<sequence length="428" mass="47322">MSVNQAVTQKKSISATVYYLITSLSWSIPALLLVSIALPQALLGNLGDPLLLAAIHAIILGTLLTAACGVLWQFIPIAFQAPPLSRRVLYWHLPTHTISVLLMVLGFIQSQWNIVAWGGSLLLLITIVYGTYLFAHLRRARNQTAVHKLMAFPLISLPIVMFVGLLLATHRVAGSNPWLVTHATLGFFGFWISLVMVISYKFIPMFSLSHGYRVIPHFVMRLYFISLTLLLVAGLLPLLHISPLFSRALQWIGASLNAVSLTLFVRDSVRILQARKRRRIAFPLIAALLSSSFLILSALLALAVFSGWIHISVTLIAYLMILGGLFPLQLAYMHKIIPFLRYEYRYSHAPDRKSAPRLDDMVQKDNAKRGSIMYAAGFLISFSLILIQPRALSEPVSIILGLLQIGGILSVITGFVKTLQSGGVRPPA</sequence>
<feature type="transmembrane region" description="Helical" evidence="1">
    <location>
        <begin position="281"/>
        <end position="305"/>
    </location>
</feature>
<dbReference type="EMBL" id="LSUQ01000029">
    <property type="protein sequence ID" value="OAG93574.1"/>
    <property type="molecule type" value="Genomic_DNA"/>
</dbReference>
<dbReference type="AlphaFoldDB" id="A0A162SQN7"/>
<dbReference type="Proteomes" id="UP000077421">
    <property type="component" value="Unassembled WGS sequence"/>
</dbReference>
<feature type="transmembrane region" description="Helical" evidence="1">
    <location>
        <begin position="180"/>
        <end position="202"/>
    </location>
</feature>
<proteinExistence type="predicted"/>